<comment type="similarity">
    <text evidence="1">Belongs to the glycosyl hydrolase 10 (cellulase F) family.</text>
</comment>
<keyword evidence="8" id="KW-1185">Reference proteome</keyword>
<protein>
    <submittedName>
        <fullName evidence="7">Endo-1,4-beta-xylanase A</fullName>
    </submittedName>
</protein>
<dbReference type="SMART" id="SM00633">
    <property type="entry name" value="Glyco_10"/>
    <property type="match status" value="1"/>
</dbReference>
<keyword evidence="4" id="KW-0624">Polysaccharide degradation</keyword>
<dbReference type="SUPFAM" id="SSF51445">
    <property type="entry name" value="(Trans)glycosidases"/>
    <property type="match status" value="1"/>
</dbReference>
<evidence type="ECO:0000256" key="5">
    <source>
        <dbReference type="SAM" id="SignalP"/>
    </source>
</evidence>
<name>A0A8S0QFM2_OLEEU</name>
<proteinExistence type="inferred from homology"/>
<keyword evidence="2" id="KW-0378">Hydrolase</keyword>
<keyword evidence="5" id="KW-0732">Signal</keyword>
<dbReference type="EMBL" id="CACTIH010001861">
    <property type="protein sequence ID" value="CAA2966440.1"/>
    <property type="molecule type" value="Genomic_DNA"/>
</dbReference>
<dbReference type="SUPFAM" id="SSF49785">
    <property type="entry name" value="Galactose-binding domain-like"/>
    <property type="match status" value="1"/>
</dbReference>
<dbReference type="Gene3D" id="2.60.120.260">
    <property type="entry name" value="Galactose-binding domain-like"/>
    <property type="match status" value="1"/>
</dbReference>
<evidence type="ECO:0000259" key="6">
    <source>
        <dbReference type="PROSITE" id="PS51760"/>
    </source>
</evidence>
<gene>
    <name evidence="7" type="ORF">OLEA9_A098001</name>
</gene>
<dbReference type="AlphaFoldDB" id="A0A8S0QFM2"/>
<dbReference type="PANTHER" id="PTHR31490">
    <property type="entry name" value="GLYCOSYL HYDROLASE"/>
    <property type="match status" value="1"/>
</dbReference>
<dbReference type="Gramene" id="OE9A098001T1">
    <property type="protein sequence ID" value="OE9A098001C1"/>
    <property type="gene ID" value="OE9A098001"/>
</dbReference>
<comment type="caution">
    <text evidence="7">The sequence shown here is derived from an EMBL/GenBank/DDBJ whole genome shotgun (WGS) entry which is preliminary data.</text>
</comment>
<dbReference type="OrthoDB" id="3055998at2759"/>
<feature type="domain" description="GH10" evidence="6">
    <location>
        <begin position="226"/>
        <end position="495"/>
    </location>
</feature>
<feature type="chain" id="PRO_5035721572" evidence="5">
    <location>
        <begin position="26"/>
        <end position="566"/>
    </location>
</feature>
<dbReference type="InterPro" id="IPR001000">
    <property type="entry name" value="GH10_dom"/>
</dbReference>
<evidence type="ECO:0000313" key="8">
    <source>
        <dbReference type="Proteomes" id="UP000594638"/>
    </source>
</evidence>
<sequence>MAKLLTSCLFTIVFLALDFGHQAYAVPYDYRFNPKCLAKPEEAHYGRGIVVNPELNLGLKGWTIFGDAKVEHKKSEDGNKYIVASSRSRTLDSFTKFNLEKDKLYVFSAWLRVSQGNAHIAAKFKTKNGDETAGWVMAKKGCWSMVKGGIFVNSSVPAQLYLETEDTSIHIMADSISLQPFTHEEWKSHQDQSIEKIKACIRKSKVKFQAVDQHGRALVNAAITIKQNLPGFPLGCKMNPLVLDDAAYQKWFTPRFKYMVFENELKWYINEPSRGKKDYGPADAMLRFAQANNIHVRGHNIFWNNPKLQPNWVGEVLTDDLRIVTDHRIHYVMSKYRGHMIHWDVVNENLHYSFFEGKLGANASTTFYKKTNQIDGNTIPFLNDFDTIEKSGGLASPAKYLEKSVKLEKKGHFTVPNLPYIRASLDQLSSANLPIWLTELDVDSRPYQILRELHAHAGVQGIMIWGAWTPTGCYRMCLTDNHFRNLPTGDVVDKLLSEWGHAARLKGTTDSNGHFETSLFHGEYQARVGHPSPLKSTNNLKRFNVISMPEVDRGKIHVKIQAGINK</sequence>
<keyword evidence="3" id="KW-0119">Carbohydrate metabolism</keyword>
<dbReference type="InterPro" id="IPR017853">
    <property type="entry name" value="GH"/>
</dbReference>
<evidence type="ECO:0000256" key="1">
    <source>
        <dbReference type="ARBA" id="ARBA00007495"/>
    </source>
</evidence>
<evidence type="ECO:0000256" key="3">
    <source>
        <dbReference type="ARBA" id="ARBA00023277"/>
    </source>
</evidence>
<evidence type="ECO:0000256" key="4">
    <source>
        <dbReference type="ARBA" id="ARBA00023326"/>
    </source>
</evidence>
<accession>A0A8S0QFM2</accession>
<dbReference type="PROSITE" id="PS51760">
    <property type="entry name" value="GH10_2"/>
    <property type="match status" value="1"/>
</dbReference>
<feature type="signal peptide" evidence="5">
    <location>
        <begin position="1"/>
        <end position="25"/>
    </location>
</feature>
<dbReference type="GO" id="GO:0000272">
    <property type="term" value="P:polysaccharide catabolic process"/>
    <property type="evidence" value="ECO:0007669"/>
    <property type="project" value="UniProtKB-KW"/>
</dbReference>
<reference evidence="7 8" key="1">
    <citation type="submission" date="2019-12" db="EMBL/GenBank/DDBJ databases">
        <authorList>
            <person name="Alioto T."/>
            <person name="Alioto T."/>
            <person name="Gomez Garrido J."/>
        </authorList>
    </citation>
    <scope>NUCLEOTIDE SEQUENCE [LARGE SCALE GENOMIC DNA]</scope>
</reference>
<dbReference type="PANTHER" id="PTHR31490:SF2">
    <property type="entry name" value="GLYCOSYL HYDROLASE FAMILY 10 PROTEIN"/>
    <property type="match status" value="1"/>
</dbReference>
<evidence type="ECO:0000256" key="2">
    <source>
        <dbReference type="ARBA" id="ARBA00022801"/>
    </source>
</evidence>
<dbReference type="Proteomes" id="UP000594638">
    <property type="component" value="Unassembled WGS sequence"/>
</dbReference>
<dbReference type="Gene3D" id="3.20.20.80">
    <property type="entry name" value="Glycosidases"/>
    <property type="match status" value="1"/>
</dbReference>
<dbReference type="GO" id="GO:0031176">
    <property type="term" value="F:endo-1,4-beta-xylanase activity"/>
    <property type="evidence" value="ECO:0007669"/>
    <property type="project" value="UniProtKB-ARBA"/>
</dbReference>
<dbReference type="Pfam" id="PF00331">
    <property type="entry name" value="Glyco_hydro_10"/>
    <property type="match status" value="1"/>
</dbReference>
<dbReference type="InterPro" id="IPR044846">
    <property type="entry name" value="GH10"/>
</dbReference>
<organism evidence="7 8">
    <name type="scientific">Olea europaea subsp. europaea</name>
    <dbReference type="NCBI Taxonomy" id="158383"/>
    <lineage>
        <taxon>Eukaryota</taxon>
        <taxon>Viridiplantae</taxon>
        <taxon>Streptophyta</taxon>
        <taxon>Embryophyta</taxon>
        <taxon>Tracheophyta</taxon>
        <taxon>Spermatophyta</taxon>
        <taxon>Magnoliopsida</taxon>
        <taxon>eudicotyledons</taxon>
        <taxon>Gunneridae</taxon>
        <taxon>Pentapetalae</taxon>
        <taxon>asterids</taxon>
        <taxon>lamiids</taxon>
        <taxon>Lamiales</taxon>
        <taxon>Oleaceae</taxon>
        <taxon>Oleeae</taxon>
        <taxon>Olea</taxon>
    </lineage>
</organism>
<evidence type="ECO:0000313" key="7">
    <source>
        <dbReference type="EMBL" id="CAA2966440.1"/>
    </source>
</evidence>
<dbReference type="InterPro" id="IPR008979">
    <property type="entry name" value="Galactose-bd-like_sf"/>
</dbReference>